<accession>S2WII9</accession>
<keyword evidence="2" id="KW-0472">Membrane</keyword>
<dbReference type="GO" id="GO:0015385">
    <property type="term" value="F:sodium:proton antiporter activity"/>
    <property type="evidence" value="ECO:0007669"/>
    <property type="project" value="TreeGrafter"/>
</dbReference>
<dbReference type="EMBL" id="AGZR01000009">
    <property type="protein sequence ID" value="EPD32452.1"/>
    <property type="molecule type" value="Genomic_DNA"/>
</dbReference>
<dbReference type="PANTHER" id="PTHR34703">
    <property type="entry name" value="ANTIPORTER SUBUNIT MNHG2-RELATED"/>
    <property type="match status" value="1"/>
</dbReference>
<name>S2WII9_9ACTN</name>
<dbReference type="Proteomes" id="UP000014417">
    <property type="component" value="Unassembled WGS sequence"/>
</dbReference>
<gene>
    <name evidence="3" type="ORF">HMPREF9306_02023</name>
</gene>
<dbReference type="AlphaFoldDB" id="S2WII9"/>
<proteinExistence type="inferred from homology"/>
<keyword evidence="2" id="KW-1133">Transmembrane helix</keyword>
<protein>
    <submittedName>
        <fullName evidence="3">Monovalent cation/proton antiporter, MnhG/PhaG subunit</fullName>
    </submittedName>
</protein>
<dbReference type="STRING" id="883161.HMPREF9306_02023"/>
<organism evidence="3 4">
    <name type="scientific">Propionimicrobium lymphophilum ACS-093-V-SCH5</name>
    <dbReference type="NCBI Taxonomy" id="883161"/>
    <lineage>
        <taxon>Bacteria</taxon>
        <taxon>Bacillati</taxon>
        <taxon>Actinomycetota</taxon>
        <taxon>Actinomycetes</taxon>
        <taxon>Propionibacteriales</taxon>
        <taxon>Propionibacteriaceae</taxon>
        <taxon>Propionimicrobium</taxon>
    </lineage>
</organism>
<dbReference type="InterPro" id="IPR005133">
    <property type="entry name" value="PhaG_MnhG_YufB"/>
</dbReference>
<reference evidence="3 4" key="1">
    <citation type="submission" date="2013-04" db="EMBL/GenBank/DDBJ databases">
        <title>The Genome Sequence of Propionimicrobium lymphophilum ACS-093-V-SCH5.</title>
        <authorList>
            <consortium name="The Broad Institute Genomics Platform"/>
            <person name="Earl A."/>
            <person name="Ward D."/>
            <person name="Feldgarden M."/>
            <person name="Gevers D."/>
            <person name="Saerens B."/>
            <person name="Vaneechoutte M."/>
            <person name="Walker B."/>
            <person name="Young S."/>
            <person name="Zeng Q."/>
            <person name="Gargeya S."/>
            <person name="Fitzgerald M."/>
            <person name="Haas B."/>
            <person name="Abouelleil A."/>
            <person name="Allen A.W."/>
            <person name="Alvarado L."/>
            <person name="Arachchi H.M."/>
            <person name="Berlin A.M."/>
            <person name="Chapman S.B."/>
            <person name="Gainer-Dewar J."/>
            <person name="Goldberg J."/>
            <person name="Griggs A."/>
            <person name="Gujja S."/>
            <person name="Hansen M."/>
            <person name="Howarth C."/>
            <person name="Imamovic A."/>
            <person name="Ireland A."/>
            <person name="Larimer J."/>
            <person name="McCowan C."/>
            <person name="Murphy C."/>
            <person name="Pearson M."/>
            <person name="Poon T.W."/>
            <person name="Priest M."/>
            <person name="Roberts A."/>
            <person name="Saif S."/>
            <person name="Shea T."/>
            <person name="Sisk P."/>
            <person name="Sykes S."/>
            <person name="Wortman J."/>
            <person name="Nusbaum C."/>
            <person name="Birren B."/>
        </authorList>
    </citation>
    <scope>NUCLEOTIDE SEQUENCE [LARGE SCALE GENOMIC DNA]</scope>
    <source>
        <strain evidence="3 4">ACS-093-V-SCH5</strain>
    </source>
</reference>
<evidence type="ECO:0000256" key="1">
    <source>
        <dbReference type="ARBA" id="ARBA00008404"/>
    </source>
</evidence>
<dbReference type="OrthoDB" id="3214257at2"/>
<dbReference type="PATRIC" id="fig|883161.3.peg.2012"/>
<feature type="transmembrane region" description="Helical" evidence="2">
    <location>
        <begin position="53"/>
        <end position="80"/>
    </location>
</feature>
<keyword evidence="2" id="KW-0812">Transmembrane</keyword>
<comment type="similarity">
    <text evidence="1">Belongs to the CPA3 antiporters (TC 2.A.63) subunit G family.</text>
</comment>
<dbReference type="HOGENOM" id="CLU_121334_0_5_11"/>
<feature type="transmembrane region" description="Helical" evidence="2">
    <location>
        <begin position="12"/>
        <end position="33"/>
    </location>
</feature>
<dbReference type="RefSeq" id="WP_016456827.1">
    <property type="nucleotide sequence ID" value="NZ_KE150269.1"/>
</dbReference>
<evidence type="ECO:0000313" key="4">
    <source>
        <dbReference type="Proteomes" id="UP000014417"/>
    </source>
</evidence>
<evidence type="ECO:0000313" key="3">
    <source>
        <dbReference type="EMBL" id="EPD32452.1"/>
    </source>
</evidence>
<comment type="caution">
    <text evidence="3">The sequence shown here is derived from an EMBL/GenBank/DDBJ whole genome shotgun (WGS) entry which is preliminary data.</text>
</comment>
<dbReference type="NCBIfam" id="TIGR01300">
    <property type="entry name" value="CPA3_mnhG_phaG"/>
    <property type="match status" value="1"/>
</dbReference>
<dbReference type="Pfam" id="PF03334">
    <property type="entry name" value="PhaG_MnhG_YufB"/>
    <property type="match status" value="1"/>
</dbReference>
<keyword evidence="4" id="KW-1185">Reference proteome</keyword>
<dbReference type="NCBIfam" id="NF009314">
    <property type="entry name" value="PRK12674.1-2"/>
    <property type="match status" value="1"/>
</dbReference>
<evidence type="ECO:0000256" key="2">
    <source>
        <dbReference type="SAM" id="Phobius"/>
    </source>
</evidence>
<dbReference type="PANTHER" id="PTHR34703:SF1">
    <property type="entry name" value="ANTIPORTER SUBUNIT MNHG2-RELATED"/>
    <property type="match status" value="1"/>
</dbReference>
<sequence length="126" mass="13218">MLSISVIAKGIGVVLVFLGALLTLITAIGLLALPDLLARMHAATKPQVLGLMLLSVGGSLVLQSASVAGILILMVIFQLITAPISAHMLSNAAFKAGRAKSEVLVVDEFSDDIAHAQEYAKTRQKR</sequence>